<keyword evidence="1" id="KW-0812">Transmembrane</keyword>
<name>A0A3P1T3M1_9ACTN</name>
<feature type="transmembrane region" description="Helical" evidence="1">
    <location>
        <begin position="58"/>
        <end position="80"/>
    </location>
</feature>
<accession>A0A3P1T3M1</accession>
<evidence type="ECO:0000313" key="3">
    <source>
        <dbReference type="Proteomes" id="UP000280819"/>
    </source>
</evidence>
<comment type="caution">
    <text evidence="2">The sequence shown here is derived from an EMBL/GenBank/DDBJ whole genome shotgun (WGS) entry which is preliminary data.</text>
</comment>
<dbReference type="Proteomes" id="UP000280819">
    <property type="component" value="Unassembled WGS sequence"/>
</dbReference>
<sequence length="253" mass="27312">MNPTWFRIELLRNFRDVSNILFTFCLPVLMYLLFGATSEHATRPFGNGNVAFQVMASMAGYAAVISATAIAALAATEATLGWGRQLGLTRLGPAGFITTKVMLGVTMGGIASGLVFVIGAVTSARADSWWVWVSTWLIGLVGSVLFALYGMGTALLMRSENAVGIASGAIVFLAFFGNVFIPLEGIMLQIARFTPMYGYVGLMRWPQLEGKVLQPTGETITDSVWVLIANVVAWSVVFTSLALLGQRRSRTRL</sequence>
<protein>
    <submittedName>
        <fullName evidence="2">ABC transporter permease</fullName>
    </submittedName>
</protein>
<feature type="transmembrane region" description="Helical" evidence="1">
    <location>
        <begin position="162"/>
        <end position="181"/>
    </location>
</feature>
<evidence type="ECO:0000313" key="2">
    <source>
        <dbReference type="EMBL" id="RRD03888.1"/>
    </source>
</evidence>
<proteinExistence type="predicted"/>
<feature type="transmembrane region" description="Helical" evidence="1">
    <location>
        <begin position="101"/>
        <end position="123"/>
    </location>
</feature>
<organism evidence="2 3">
    <name type="scientific">Arachnia propionica</name>
    <dbReference type="NCBI Taxonomy" id="1750"/>
    <lineage>
        <taxon>Bacteria</taxon>
        <taxon>Bacillati</taxon>
        <taxon>Actinomycetota</taxon>
        <taxon>Actinomycetes</taxon>
        <taxon>Propionibacteriales</taxon>
        <taxon>Propionibacteriaceae</taxon>
        <taxon>Arachnia</taxon>
    </lineage>
</organism>
<evidence type="ECO:0000256" key="1">
    <source>
        <dbReference type="SAM" id="Phobius"/>
    </source>
</evidence>
<feature type="transmembrane region" description="Helical" evidence="1">
    <location>
        <begin position="20"/>
        <end position="38"/>
    </location>
</feature>
<gene>
    <name evidence="2" type="ORF">EII34_11920</name>
</gene>
<dbReference type="AlphaFoldDB" id="A0A3P1T3M1"/>
<dbReference type="OrthoDB" id="63188at2"/>
<keyword evidence="1" id="KW-1133">Transmembrane helix</keyword>
<keyword evidence="1" id="KW-0472">Membrane</keyword>
<dbReference type="RefSeq" id="WP_124845392.1">
    <property type="nucleotide sequence ID" value="NZ_RQZG01000015.1"/>
</dbReference>
<feature type="transmembrane region" description="Helical" evidence="1">
    <location>
        <begin position="129"/>
        <end position="150"/>
    </location>
</feature>
<dbReference type="EMBL" id="RQZG01000015">
    <property type="protein sequence ID" value="RRD03888.1"/>
    <property type="molecule type" value="Genomic_DNA"/>
</dbReference>
<feature type="transmembrane region" description="Helical" evidence="1">
    <location>
        <begin position="224"/>
        <end position="244"/>
    </location>
</feature>
<reference evidence="2 3" key="1">
    <citation type="submission" date="2018-11" db="EMBL/GenBank/DDBJ databases">
        <title>Genomes From Bacteria Associated with the Canine Oral Cavity: a Test Case for Automated Genome-Based Taxonomic Assignment.</title>
        <authorList>
            <person name="Coil D.A."/>
            <person name="Jospin G."/>
            <person name="Darling A.E."/>
            <person name="Wallis C."/>
            <person name="Davis I.J."/>
            <person name="Harris S."/>
            <person name="Eisen J.A."/>
            <person name="Holcombe L.J."/>
            <person name="O'Flynn C."/>
        </authorList>
    </citation>
    <scope>NUCLEOTIDE SEQUENCE [LARGE SCALE GENOMIC DNA]</scope>
    <source>
        <strain evidence="2 3">OH887_COT-365</strain>
    </source>
</reference>